<protein>
    <submittedName>
        <fullName evidence="1">19016_t:CDS:1</fullName>
    </submittedName>
</protein>
<dbReference type="EMBL" id="CAJVQC010120871">
    <property type="protein sequence ID" value="CAG8838541.1"/>
    <property type="molecule type" value="Genomic_DNA"/>
</dbReference>
<feature type="non-terminal residue" evidence="1">
    <location>
        <position position="1"/>
    </location>
</feature>
<sequence>LVYIQMGDMFGDGLTRNLECTSIILRTLQCNISDYFDSQLPL</sequence>
<evidence type="ECO:0000313" key="2">
    <source>
        <dbReference type="Proteomes" id="UP000789920"/>
    </source>
</evidence>
<proteinExistence type="predicted"/>
<feature type="non-terminal residue" evidence="1">
    <location>
        <position position="42"/>
    </location>
</feature>
<name>A0ACA9SH82_9GLOM</name>
<dbReference type="Proteomes" id="UP000789920">
    <property type="component" value="Unassembled WGS sequence"/>
</dbReference>
<gene>
    <name evidence="1" type="ORF">RPERSI_LOCUS30710</name>
</gene>
<evidence type="ECO:0000313" key="1">
    <source>
        <dbReference type="EMBL" id="CAG8838541.1"/>
    </source>
</evidence>
<organism evidence="1 2">
    <name type="scientific">Racocetra persica</name>
    <dbReference type="NCBI Taxonomy" id="160502"/>
    <lineage>
        <taxon>Eukaryota</taxon>
        <taxon>Fungi</taxon>
        <taxon>Fungi incertae sedis</taxon>
        <taxon>Mucoromycota</taxon>
        <taxon>Glomeromycotina</taxon>
        <taxon>Glomeromycetes</taxon>
        <taxon>Diversisporales</taxon>
        <taxon>Gigasporaceae</taxon>
        <taxon>Racocetra</taxon>
    </lineage>
</organism>
<comment type="caution">
    <text evidence="1">The sequence shown here is derived from an EMBL/GenBank/DDBJ whole genome shotgun (WGS) entry which is preliminary data.</text>
</comment>
<reference evidence="1" key="1">
    <citation type="submission" date="2021-06" db="EMBL/GenBank/DDBJ databases">
        <authorList>
            <person name="Kallberg Y."/>
            <person name="Tangrot J."/>
            <person name="Rosling A."/>
        </authorList>
    </citation>
    <scope>NUCLEOTIDE SEQUENCE</scope>
    <source>
        <strain evidence="1">MA461A</strain>
    </source>
</reference>
<keyword evidence="2" id="KW-1185">Reference proteome</keyword>
<accession>A0ACA9SH82</accession>